<evidence type="ECO:0000313" key="2">
    <source>
        <dbReference type="EMBL" id="MBX72571.1"/>
    </source>
</evidence>
<sequence length="20" mass="2518">MKYLRKKEHMNYYSTTSHSL</sequence>
<evidence type="ECO:0000256" key="1">
    <source>
        <dbReference type="SAM" id="MobiDB-lite"/>
    </source>
</evidence>
<reference evidence="2" key="1">
    <citation type="submission" date="2018-02" db="EMBL/GenBank/DDBJ databases">
        <title>Rhizophora mucronata_Transcriptome.</title>
        <authorList>
            <person name="Meera S.P."/>
            <person name="Sreeshan A."/>
            <person name="Augustine A."/>
        </authorList>
    </citation>
    <scope>NUCLEOTIDE SEQUENCE</scope>
    <source>
        <tissue evidence="2">Leaf</tissue>
    </source>
</reference>
<proteinExistence type="predicted"/>
<feature type="region of interest" description="Disordered" evidence="1">
    <location>
        <begin position="1"/>
        <end position="20"/>
    </location>
</feature>
<organism evidence="2">
    <name type="scientific">Rhizophora mucronata</name>
    <name type="common">Asiatic mangrove</name>
    <dbReference type="NCBI Taxonomy" id="61149"/>
    <lineage>
        <taxon>Eukaryota</taxon>
        <taxon>Viridiplantae</taxon>
        <taxon>Streptophyta</taxon>
        <taxon>Embryophyta</taxon>
        <taxon>Tracheophyta</taxon>
        <taxon>Spermatophyta</taxon>
        <taxon>Magnoliopsida</taxon>
        <taxon>eudicotyledons</taxon>
        <taxon>Gunneridae</taxon>
        <taxon>Pentapetalae</taxon>
        <taxon>rosids</taxon>
        <taxon>fabids</taxon>
        <taxon>Malpighiales</taxon>
        <taxon>Rhizophoraceae</taxon>
        <taxon>Rhizophora</taxon>
    </lineage>
</organism>
<protein>
    <submittedName>
        <fullName evidence="2">Uncharacterized protein</fullName>
    </submittedName>
</protein>
<accession>A0A2P2R092</accession>
<dbReference type="AlphaFoldDB" id="A0A2P2R092"/>
<dbReference type="EMBL" id="GGEC01092087">
    <property type="protein sequence ID" value="MBX72571.1"/>
    <property type="molecule type" value="Transcribed_RNA"/>
</dbReference>
<name>A0A2P2R092_RHIMU</name>